<organism evidence="2 3">
    <name type="scientific">Brassica carinata</name>
    <name type="common">Ethiopian mustard</name>
    <name type="synonym">Abyssinian cabbage</name>
    <dbReference type="NCBI Taxonomy" id="52824"/>
    <lineage>
        <taxon>Eukaryota</taxon>
        <taxon>Viridiplantae</taxon>
        <taxon>Streptophyta</taxon>
        <taxon>Embryophyta</taxon>
        <taxon>Tracheophyta</taxon>
        <taxon>Spermatophyta</taxon>
        <taxon>Magnoliopsida</taxon>
        <taxon>eudicotyledons</taxon>
        <taxon>Gunneridae</taxon>
        <taxon>Pentapetalae</taxon>
        <taxon>rosids</taxon>
        <taxon>malvids</taxon>
        <taxon>Brassicales</taxon>
        <taxon>Brassicaceae</taxon>
        <taxon>Brassiceae</taxon>
        <taxon>Brassica</taxon>
    </lineage>
</organism>
<feature type="compositionally biased region" description="Polar residues" evidence="1">
    <location>
        <begin position="58"/>
        <end position="71"/>
    </location>
</feature>
<accession>A0A8X7UHN3</accession>
<evidence type="ECO:0000256" key="1">
    <source>
        <dbReference type="SAM" id="MobiDB-lite"/>
    </source>
</evidence>
<comment type="caution">
    <text evidence="2">The sequence shown here is derived from an EMBL/GenBank/DDBJ whole genome shotgun (WGS) entry which is preliminary data.</text>
</comment>
<keyword evidence="3" id="KW-1185">Reference proteome</keyword>
<protein>
    <submittedName>
        <fullName evidence="2">Uncharacterized protein</fullName>
    </submittedName>
</protein>
<dbReference type="AlphaFoldDB" id="A0A8X7UHN3"/>
<dbReference type="EMBL" id="JAAMPC010000012">
    <property type="protein sequence ID" value="KAG2277951.1"/>
    <property type="molecule type" value="Genomic_DNA"/>
</dbReference>
<dbReference type="PROSITE" id="PS51257">
    <property type="entry name" value="PROKAR_LIPOPROTEIN"/>
    <property type="match status" value="1"/>
</dbReference>
<dbReference type="Proteomes" id="UP000886595">
    <property type="component" value="Unassembled WGS sequence"/>
</dbReference>
<feature type="compositionally biased region" description="Basic and acidic residues" evidence="1">
    <location>
        <begin position="34"/>
        <end position="43"/>
    </location>
</feature>
<sequence length="71" mass="7980">MLRKLASPPVNTVVFQLGSQSFMGCPSPIRLSPRQREPTPKVPHDHKRRRQHRIYARSSPSQGTTSSVTAE</sequence>
<feature type="compositionally biased region" description="Basic residues" evidence="1">
    <location>
        <begin position="44"/>
        <end position="55"/>
    </location>
</feature>
<evidence type="ECO:0000313" key="3">
    <source>
        <dbReference type="Proteomes" id="UP000886595"/>
    </source>
</evidence>
<evidence type="ECO:0000313" key="2">
    <source>
        <dbReference type="EMBL" id="KAG2277951.1"/>
    </source>
</evidence>
<proteinExistence type="predicted"/>
<feature type="region of interest" description="Disordered" evidence="1">
    <location>
        <begin position="24"/>
        <end position="71"/>
    </location>
</feature>
<reference evidence="2 3" key="1">
    <citation type="submission" date="2020-02" db="EMBL/GenBank/DDBJ databases">
        <authorList>
            <person name="Ma Q."/>
            <person name="Huang Y."/>
            <person name="Song X."/>
            <person name="Pei D."/>
        </authorList>
    </citation>
    <scope>NUCLEOTIDE SEQUENCE [LARGE SCALE GENOMIC DNA]</scope>
    <source>
        <strain evidence="2">Sxm20200214</strain>
        <tissue evidence="2">Leaf</tissue>
    </source>
</reference>
<gene>
    <name evidence="2" type="ORF">Bca52824_060506</name>
</gene>
<name>A0A8X7UHN3_BRACI</name>